<dbReference type="Proteomes" id="UP000410492">
    <property type="component" value="Unassembled WGS sequence"/>
</dbReference>
<dbReference type="Pfam" id="PF05485">
    <property type="entry name" value="THAP"/>
    <property type="match status" value="1"/>
</dbReference>
<dbReference type="InterPro" id="IPR012934">
    <property type="entry name" value="Znf_AD"/>
</dbReference>
<dbReference type="OrthoDB" id="6781579at2759"/>
<keyword evidence="3" id="KW-0862">Zinc</keyword>
<dbReference type="AlphaFoldDB" id="A0A653CH31"/>
<dbReference type="GO" id="GO:0003677">
    <property type="term" value="F:DNA binding"/>
    <property type="evidence" value="ECO:0007669"/>
    <property type="project" value="UniProtKB-UniRule"/>
</dbReference>
<evidence type="ECO:0000259" key="6">
    <source>
        <dbReference type="PROSITE" id="PS50950"/>
    </source>
</evidence>
<dbReference type="SMART" id="SM00868">
    <property type="entry name" value="zf-AD"/>
    <property type="match status" value="2"/>
</dbReference>
<evidence type="ECO:0000256" key="2">
    <source>
        <dbReference type="ARBA" id="ARBA00022771"/>
    </source>
</evidence>
<dbReference type="GO" id="GO:0008270">
    <property type="term" value="F:zinc ion binding"/>
    <property type="evidence" value="ECO:0007669"/>
    <property type="project" value="UniProtKB-KW"/>
</dbReference>
<evidence type="ECO:0000256" key="3">
    <source>
        <dbReference type="ARBA" id="ARBA00022833"/>
    </source>
</evidence>
<dbReference type="SUPFAM" id="SSF57716">
    <property type="entry name" value="Glucocorticoid receptor-like (DNA-binding domain)"/>
    <property type="match status" value="1"/>
</dbReference>
<proteinExistence type="predicted"/>
<feature type="domain" description="THAP-type" evidence="6">
    <location>
        <begin position="25"/>
        <end position="98"/>
    </location>
</feature>
<protein>
    <recommendedName>
        <fullName evidence="6">THAP-type domain-containing protein</fullName>
    </recommendedName>
</protein>
<evidence type="ECO:0000313" key="8">
    <source>
        <dbReference type="Proteomes" id="UP000410492"/>
    </source>
</evidence>
<keyword evidence="2 5" id="KW-0863">Zinc-finger</keyword>
<gene>
    <name evidence="7" type="ORF">CALMAC_LOCUS8965</name>
</gene>
<keyword evidence="1" id="KW-0479">Metal-binding</keyword>
<keyword evidence="4 5" id="KW-0238">DNA-binding</keyword>
<evidence type="ECO:0000313" key="7">
    <source>
        <dbReference type="EMBL" id="VEN47083.1"/>
    </source>
</evidence>
<dbReference type="PROSITE" id="PS50950">
    <property type="entry name" value="ZF_THAP"/>
    <property type="match status" value="1"/>
</dbReference>
<dbReference type="EMBL" id="CAACVG010007795">
    <property type="protein sequence ID" value="VEN47083.1"/>
    <property type="molecule type" value="Genomic_DNA"/>
</dbReference>
<sequence>MHHQGKPVQAVPISQRNAFIEDNKHQIQCWVPGCCNTDRLPRKIFYSLPTDPLLRDLWLAAAGKAYHDLQNIWFCKDHFSVDIETSNSLPVCNMPQKRCRTCLAPIQNKKYCVLSPNINSKMPASIEHLFGSTYSRPLIEVLQFCVPEMTIEMNPVPVCCYNCYNSMWIYYFFKQRCIYQEKTLMEVYRGRYGNVVGCRACPSNDHKNVVLLNGNYELEILLTSMFGNDGPSTSIPLQLCPRCIPILKDIQEFTTICLRTQDIFKQLGSDPQHSQAVVEEPTVPINK</sequence>
<evidence type="ECO:0000256" key="4">
    <source>
        <dbReference type="ARBA" id="ARBA00023125"/>
    </source>
</evidence>
<keyword evidence="8" id="KW-1185">Reference proteome</keyword>
<reference evidence="7 8" key="1">
    <citation type="submission" date="2019-01" db="EMBL/GenBank/DDBJ databases">
        <authorList>
            <person name="Sayadi A."/>
        </authorList>
    </citation>
    <scope>NUCLEOTIDE SEQUENCE [LARGE SCALE GENOMIC DNA]</scope>
</reference>
<evidence type="ECO:0000256" key="5">
    <source>
        <dbReference type="PROSITE-ProRule" id="PRU00309"/>
    </source>
</evidence>
<evidence type="ECO:0000256" key="1">
    <source>
        <dbReference type="ARBA" id="ARBA00022723"/>
    </source>
</evidence>
<name>A0A653CH31_CALMS</name>
<dbReference type="InterPro" id="IPR006612">
    <property type="entry name" value="THAP_Znf"/>
</dbReference>
<dbReference type="GO" id="GO:0005634">
    <property type="term" value="C:nucleus"/>
    <property type="evidence" value="ECO:0007669"/>
    <property type="project" value="InterPro"/>
</dbReference>
<organism evidence="7 8">
    <name type="scientific">Callosobruchus maculatus</name>
    <name type="common">Southern cowpea weevil</name>
    <name type="synonym">Pulse bruchid</name>
    <dbReference type="NCBI Taxonomy" id="64391"/>
    <lineage>
        <taxon>Eukaryota</taxon>
        <taxon>Metazoa</taxon>
        <taxon>Ecdysozoa</taxon>
        <taxon>Arthropoda</taxon>
        <taxon>Hexapoda</taxon>
        <taxon>Insecta</taxon>
        <taxon>Pterygota</taxon>
        <taxon>Neoptera</taxon>
        <taxon>Endopterygota</taxon>
        <taxon>Coleoptera</taxon>
        <taxon>Polyphaga</taxon>
        <taxon>Cucujiformia</taxon>
        <taxon>Chrysomeloidea</taxon>
        <taxon>Chrysomelidae</taxon>
        <taxon>Bruchinae</taxon>
        <taxon>Bruchini</taxon>
        <taxon>Callosobruchus</taxon>
    </lineage>
</organism>
<accession>A0A653CH31</accession>